<comment type="domain">
    <text evidence="8">Domain I is involved in oligomerization and binding regulators, domain II is flexibile and of varying length in different bacteria, domain III forms the AAA+ region, while domain IV binds dsDNA.</text>
</comment>
<dbReference type="InterPro" id="IPR027417">
    <property type="entry name" value="P-loop_NTPase"/>
</dbReference>
<evidence type="ECO:0000256" key="5">
    <source>
        <dbReference type="ARBA" id="ARBA00022840"/>
    </source>
</evidence>
<dbReference type="Proteomes" id="UP000178526">
    <property type="component" value="Unassembled WGS sequence"/>
</dbReference>
<dbReference type="SUPFAM" id="SSF52540">
    <property type="entry name" value="P-loop containing nucleoside triphosphate hydrolases"/>
    <property type="match status" value="1"/>
</dbReference>
<dbReference type="InterPro" id="IPR003593">
    <property type="entry name" value="AAA+_ATPase"/>
</dbReference>
<dbReference type="Gene3D" id="1.10.1750.10">
    <property type="match status" value="1"/>
</dbReference>
<dbReference type="GO" id="GO:0005524">
    <property type="term" value="F:ATP binding"/>
    <property type="evidence" value="ECO:0007669"/>
    <property type="project" value="UniProtKB-UniRule"/>
</dbReference>
<evidence type="ECO:0000313" key="15">
    <source>
        <dbReference type="Proteomes" id="UP000178526"/>
    </source>
</evidence>
<dbReference type="PROSITE" id="PS01008">
    <property type="entry name" value="DNAA"/>
    <property type="match status" value="1"/>
</dbReference>
<evidence type="ECO:0000313" key="14">
    <source>
        <dbReference type="EMBL" id="OGL38247.1"/>
    </source>
</evidence>
<evidence type="ECO:0000256" key="8">
    <source>
        <dbReference type="HAMAP-Rule" id="MF_00377"/>
    </source>
</evidence>
<feature type="binding site" evidence="8">
    <location>
        <position position="159"/>
    </location>
    <ligand>
        <name>ATP</name>
        <dbReference type="ChEBI" id="CHEBI:30616"/>
    </ligand>
</feature>
<dbReference type="FunFam" id="3.40.50.300:FF:000668">
    <property type="entry name" value="Chromosomal replication initiator protein DnaA"/>
    <property type="match status" value="1"/>
</dbReference>
<evidence type="ECO:0000256" key="10">
    <source>
        <dbReference type="RuleBase" id="RU000577"/>
    </source>
</evidence>
<comment type="similarity">
    <text evidence="1 8 11">Belongs to the DnaA family.</text>
</comment>
<gene>
    <name evidence="8" type="primary">dnaA</name>
    <name evidence="14" type="ORF">A2042_06225</name>
</gene>
<feature type="binding site" evidence="8">
    <location>
        <position position="155"/>
    </location>
    <ligand>
        <name>ATP</name>
        <dbReference type="ChEBI" id="CHEBI:30616"/>
    </ligand>
</feature>
<dbReference type="PANTHER" id="PTHR30050:SF2">
    <property type="entry name" value="CHROMOSOMAL REPLICATION INITIATOR PROTEIN DNAA"/>
    <property type="match status" value="1"/>
</dbReference>
<sequence length="446" mass="51098">MENIWKETLNLISSQINQQSFETWFKPTSQLKYSPEQNTLQVEIPNSYFKSWLTENHMNLIMNTLGKITNNPNMTVEFVATNSKDAAEEAKDSQTIVVNRNQVPRGTPPLRLNPNYSFNNFVLGPSNQLAQAASLSVSELPGKRYNPLFIYGGTGLGKTHLLHAIGNKAFQKNPGLNINYMSSENFLNDFIISIRFSRMEEFRNRYRKVDILLVDDIQFIGGKVQTMEEFFFTFNDLYNSQKQIVVTSDRPPKEILNLEERLRSRFEWGLIADIQEPELETKIAIIKKKADLWGIKISDEIAMYMANNLGSNVREIEGALQKVNAFAQLAGSEISLNLVAEVLKGHIRPKDKMVTIDEIQRVVAEKFDIKVNDLKSKSRRRELVTPRQIAMYLARQLTNESLPQIGRKFGNKDHTTVIHSIKKVEADKSNNPIIFRIIEELKDQLS</sequence>
<keyword evidence="5 8" id="KW-0067">ATP-binding</keyword>
<comment type="subunit">
    <text evidence="8">Oligomerizes as a right-handed, spiral filament on DNA at oriC.</text>
</comment>
<dbReference type="PANTHER" id="PTHR30050">
    <property type="entry name" value="CHROMOSOMAL REPLICATION INITIATOR PROTEIN DNAA"/>
    <property type="match status" value="1"/>
</dbReference>
<feature type="region of interest" description="Domain III, AAA+ region" evidence="8">
    <location>
        <begin position="111"/>
        <end position="327"/>
    </location>
</feature>
<organism evidence="14 15">
    <name type="scientific">Candidatus Schekmanbacteria bacterium GWA2_38_11</name>
    <dbReference type="NCBI Taxonomy" id="1817876"/>
    <lineage>
        <taxon>Bacteria</taxon>
        <taxon>Candidatus Schekmaniibacteriota</taxon>
    </lineage>
</organism>
<proteinExistence type="inferred from homology"/>
<dbReference type="CDD" id="cd00009">
    <property type="entry name" value="AAA"/>
    <property type="match status" value="1"/>
</dbReference>
<dbReference type="Gene3D" id="1.10.8.60">
    <property type="match status" value="1"/>
</dbReference>
<keyword evidence="4 8" id="KW-0547">Nucleotide-binding</keyword>
<dbReference type="SMART" id="SM00760">
    <property type="entry name" value="Bac_DnaA_C"/>
    <property type="match status" value="1"/>
</dbReference>
<dbReference type="GO" id="GO:0006270">
    <property type="term" value="P:DNA replication initiation"/>
    <property type="evidence" value="ECO:0007669"/>
    <property type="project" value="UniProtKB-UniRule"/>
</dbReference>
<dbReference type="Pfam" id="PF08299">
    <property type="entry name" value="Bac_DnaA_C"/>
    <property type="match status" value="1"/>
</dbReference>
<feature type="region of interest" description="Domain I, interacts with DnaA modulators" evidence="8">
    <location>
        <begin position="1"/>
        <end position="87"/>
    </location>
</feature>
<feature type="domain" description="AAA+ ATPase" evidence="12">
    <location>
        <begin position="144"/>
        <end position="272"/>
    </location>
</feature>
<evidence type="ECO:0000256" key="7">
    <source>
        <dbReference type="ARBA" id="ARBA00023125"/>
    </source>
</evidence>
<dbReference type="EMBL" id="MGDB01000153">
    <property type="protein sequence ID" value="OGL38247.1"/>
    <property type="molecule type" value="Genomic_DNA"/>
</dbReference>
<dbReference type="GO" id="GO:0008289">
    <property type="term" value="F:lipid binding"/>
    <property type="evidence" value="ECO:0007669"/>
    <property type="project" value="UniProtKB-KW"/>
</dbReference>
<comment type="function">
    <text evidence="8 10">Plays an essential role in the initiation and regulation of chromosomal replication. ATP-DnaA binds to the origin of replication (oriC) to initiate formation of the DNA replication initiation complex once per cell cycle. Binds the DnaA box (a 9 base pair repeat at the origin) and separates the double-stranded (ds)DNA. Forms a right-handed helical filament on oriC DNA; dsDNA binds to the exterior of the filament while single-stranded (ss)DNA is stabiized in the filament's interior. The ATP-DnaA-oriC complex binds and stabilizes one strand of the AT-rich DNA unwinding element (DUE), permitting loading of DNA polymerase. After initiation quickly degrades to an ADP-DnaA complex that is not apt for DNA replication. Binds acidic phospholipids.</text>
</comment>
<evidence type="ECO:0000256" key="9">
    <source>
        <dbReference type="NCBIfam" id="TIGR00362"/>
    </source>
</evidence>
<feature type="binding site" evidence="8">
    <location>
        <position position="157"/>
    </location>
    <ligand>
        <name>ATP</name>
        <dbReference type="ChEBI" id="CHEBI:30616"/>
    </ligand>
</feature>
<dbReference type="InterPro" id="IPR013159">
    <property type="entry name" value="DnaA_C"/>
</dbReference>
<dbReference type="GO" id="GO:0005737">
    <property type="term" value="C:cytoplasm"/>
    <property type="evidence" value="ECO:0007669"/>
    <property type="project" value="UniProtKB-SubCell"/>
</dbReference>
<dbReference type="Pfam" id="PF00308">
    <property type="entry name" value="Bac_DnaA"/>
    <property type="match status" value="1"/>
</dbReference>
<dbReference type="Pfam" id="PF11638">
    <property type="entry name" value="DnaA_N"/>
    <property type="match status" value="1"/>
</dbReference>
<dbReference type="SMART" id="SM00382">
    <property type="entry name" value="AAA"/>
    <property type="match status" value="1"/>
</dbReference>
<name>A0A1F7RBG6_9BACT</name>
<protein>
    <recommendedName>
        <fullName evidence="8 9">Chromosomal replication initiator protein DnaA</fullName>
    </recommendedName>
</protein>
<evidence type="ECO:0000256" key="1">
    <source>
        <dbReference type="ARBA" id="ARBA00006583"/>
    </source>
</evidence>
<evidence type="ECO:0000256" key="11">
    <source>
        <dbReference type="RuleBase" id="RU004227"/>
    </source>
</evidence>
<dbReference type="InterPro" id="IPR024633">
    <property type="entry name" value="DnaA_N_dom"/>
</dbReference>
<comment type="subcellular location">
    <subcellularLocation>
        <location evidence="8">Cytoplasm</location>
    </subcellularLocation>
</comment>
<dbReference type="InterPro" id="IPR020591">
    <property type="entry name" value="Chromosome_initiator_DnaA-like"/>
</dbReference>
<comment type="caution">
    <text evidence="8">Lacks conserved residue(s) required for the propagation of feature annotation.</text>
</comment>
<feature type="binding site" evidence="8">
    <location>
        <position position="158"/>
    </location>
    <ligand>
        <name>ATP</name>
        <dbReference type="ChEBI" id="CHEBI:30616"/>
    </ligand>
</feature>
<dbReference type="AlphaFoldDB" id="A0A1F7RBG6"/>
<keyword evidence="7 8" id="KW-0238">DNA-binding</keyword>
<evidence type="ECO:0000256" key="2">
    <source>
        <dbReference type="ARBA" id="ARBA00022490"/>
    </source>
</evidence>
<evidence type="ECO:0000259" key="12">
    <source>
        <dbReference type="SMART" id="SM00382"/>
    </source>
</evidence>
<evidence type="ECO:0000256" key="3">
    <source>
        <dbReference type="ARBA" id="ARBA00022705"/>
    </source>
</evidence>
<feature type="domain" description="Chromosomal replication initiator DnaA C-terminal" evidence="13">
    <location>
        <begin position="355"/>
        <end position="424"/>
    </location>
</feature>
<feature type="region of interest" description="Domain IV, binds dsDNA" evidence="8">
    <location>
        <begin position="328"/>
        <end position="446"/>
    </location>
</feature>
<accession>A0A1F7RBG6</accession>
<dbReference type="Gene3D" id="3.30.300.180">
    <property type="match status" value="1"/>
</dbReference>
<keyword evidence="3 8" id="KW-0235">DNA replication</keyword>
<comment type="caution">
    <text evidence="14">The sequence shown here is derived from an EMBL/GenBank/DDBJ whole genome shotgun (WGS) entry which is preliminary data.</text>
</comment>
<dbReference type="InterPro" id="IPR038454">
    <property type="entry name" value="DnaA_N_sf"/>
</dbReference>
<keyword evidence="2 8" id="KW-0963">Cytoplasm</keyword>
<dbReference type="NCBIfam" id="TIGR00362">
    <property type="entry name" value="DnaA"/>
    <property type="match status" value="1"/>
</dbReference>
<dbReference type="GO" id="GO:0005886">
    <property type="term" value="C:plasma membrane"/>
    <property type="evidence" value="ECO:0007669"/>
    <property type="project" value="TreeGrafter"/>
</dbReference>
<dbReference type="SUPFAM" id="SSF48295">
    <property type="entry name" value="TrpR-like"/>
    <property type="match status" value="1"/>
</dbReference>
<dbReference type="InterPro" id="IPR018312">
    <property type="entry name" value="Chromosome_initiator_DnaA_CS"/>
</dbReference>
<dbReference type="InterPro" id="IPR010921">
    <property type="entry name" value="Trp_repressor/repl_initiator"/>
</dbReference>
<dbReference type="CDD" id="cd06571">
    <property type="entry name" value="Bac_DnaA_C"/>
    <property type="match status" value="1"/>
</dbReference>
<dbReference type="GO" id="GO:0003688">
    <property type="term" value="F:DNA replication origin binding"/>
    <property type="evidence" value="ECO:0007669"/>
    <property type="project" value="UniProtKB-UniRule"/>
</dbReference>
<dbReference type="Gene3D" id="3.40.50.300">
    <property type="entry name" value="P-loop containing nucleotide triphosphate hydrolases"/>
    <property type="match status" value="1"/>
</dbReference>
<keyword evidence="6 8" id="KW-0446">Lipid-binding</keyword>
<reference evidence="14 15" key="1">
    <citation type="journal article" date="2016" name="Nat. Commun.">
        <title>Thousands of microbial genomes shed light on interconnected biogeochemical processes in an aquifer system.</title>
        <authorList>
            <person name="Anantharaman K."/>
            <person name="Brown C.T."/>
            <person name="Hug L.A."/>
            <person name="Sharon I."/>
            <person name="Castelle C.J."/>
            <person name="Probst A.J."/>
            <person name="Thomas B.C."/>
            <person name="Singh A."/>
            <person name="Wilkins M.J."/>
            <person name="Karaoz U."/>
            <person name="Brodie E.L."/>
            <person name="Williams K.H."/>
            <person name="Hubbard S.S."/>
            <person name="Banfield J.F."/>
        </authorList>
    </citation>
    <scope>NUCLEOTIDE SEQUENCE [LARGE SCALE GENOMIC DNA]</scope>
</reference>
<evidence type="ECO:0000256" key="6">
    <source>
        <dbReference type="ARBA" id="ARBA00023121"/>
    </source>
</evidence>
<evidence type="ECO:0000256" key="4">
    <source>
        <dbReference type="ARBA" id="ARBA00022741"/>
    </source>
</evidence>
<dbReference type="PRINTS" id="PR00051">
    <property type="entry name" value="DNAA"/>
</dbReference>
<evidence type="ECO:0000259" key="13">
    <source>
        <dbReference type="SMART" id="SM00760"/>
    </source>
</evidence>
<dbReference type="GO" id="GO:0006275">
    <property type="term" value="P:regulation of DNA replication"/>
    <property type="evidence" value="ECO:0007669"/>
    <property type="project" value="UniProtKB-UniRule"/>
</dbReference>
<dbReference type="InterPro" id="IPR001957">
    <property type="entry name" value="Chromosome_initiator_DnaA"/>
</dbReference>
<dbReference type="InterPro" id="IPR013317">
    <property type="entry name" value="DnaA_dom"/>
</dbReference>
<dbReference type="HAMAP" id="MF_00377">
    <property type="entry name" value="DnaA_bact"/>
    <property type="match status" value="1"/>
</dbReference>